<feature type="domain" description="Glycosyl transferase family 1" evidence="1">
    <location>
        <begin position="210"/>
        <end position="366"/>
    </location>
</feature>
<dbReference type="InterPro" id="IPR001296">
    <property type="entry name" value="Glyco_trans_1"/>
</dbReference>
<dbReference type="Pfam" id="PF13439">
    <property type="entry name" value="Glyco_transf_4"/>
    <property type="match status" value="1"/>
</dbReference>
<dbReference type="CDD" id="cd03798">
    <property type="entry name" value="GT4_WlbH-like"/>
    <property type="match status" value="1"/>
</dbReference>
<dbReference type="Proteomes" id="UP000295689">
    <property type="component" value="Unassembled WGS sequence"/>
</dbReference>
<dbReference type="SUPFAM" id="SSF53756">
    <property type="entry name" value="UDP-Glycosyltransferase/glycogen phosphorylase"/>
    <property type="match status" value="1"/>
</dbReference>
<keyword evidence="4" id="KW-1185">Reference proteome</keyword>
<dbReference type="AlphaFoldDB" id="A0A4R2BHZ4"/>
<keyword evidence="3" id="KW-0808">Transferase</keyword>
<reference evidence="3 4" key="1">
    <citation type="journal article" date="2015" name="Stand. Genomic Sci.">
        <title>Genomic Encyclopedia of Bacterial and Archaeal Type Strains, Phase III: the genomes of soil and plant-associated and newly described type strains.</title>
        <authorList>
            <person name="Whitman W.B."/>
            <person name="Woyke T."/>
            <person name="Klenk H.P."/>
            <person name="Zhou Y."/>
            <person name="Lilburn T.G."/>
            <person name="Beck B.J."/>
            <person name="De Vos P."/>
            <person name="Vandamme P."/>
            <person name="Eisen J.A."/>
            <person name="Garrity G."/>
            <person name="Hugenholtz P."/>
            <person name="Kyrpides N.C."/>
        </authorList>
    </citation>
    <scope>NUCLEOTIDE SEQUENCE [LARGE SCALE GENOMIC DNA]</scope>
    <source>
        <strain evidence="3 4">CV53</strain>
    </source>
</reference>
<evidence type="ECO:0000259" key="2">
    <source>
        <dbReference type="Pfam" id="PF13439"/>
    </source>
</evidence>
<dbReference type="Gene3D" id="3.40.50.2000">
    <property type="entry name" value="Glycogen Phosphorylase B"/>
    <property type="match status" value="2"/>
</dbReference>
<gene>
    <name evidence="3" type="ORF">EV146_103194</name>
</gene>
<dbReference type="InterPro" id="IPR028098">
    <property type="entry name" value="Glyco_trans_4-like_N"/>
</dbReference>
<organism evidence="3 4">
    <name type="scientific">Mesobacillus foraminis</name>
    <dbReference type="NCBI Taxonomy" id="279826"/>
    <lineage>
        <taxon>Bacteria</taxon>
        <taxon>Bacillati</taxon>
        <taxon>Bacillota</taxon>
        <taxon>Bacilli</taxon>
        <taxon>Bacillales</taxon>
        <taxon>Bacillaceae</taxon>
        <taxon>Mesobacillus</taxon>
    </lineage>
</organism>
<evidence type="ECO:0000313" key="3">
    <source>
        <dbReference type="EMBL" id="TCN26671.1"/>
    </source>
</evidence>
<proteinExistence type="predicted"/>
<dbReference type="PANTHER" id="PTHR45947">
    <property type="entry name" value="SULFOQUINOVOSYL TRANSFERASE SQD2"/>
    <property type="match status" value="1"/>
</dbReference>
<evidence type="ECO:0000313" key="4">
    <source>
        <dbReference type="Proteomes" id="UP000295689"/>
    </source>
</evidence>
<dbReference type="GO" id="GO:0016757">
    <property type="term" value="F:glycosyltransferase activity"/>
    <property type="evidence" value="ECO:0007669"/>
    <property type="project" value="InterPro"/>
</dbReference>
<dbReference type="NCBIfam" id="NF047684">
    <property type="entry name" value="TeichurnBiosyTuaC"/>
    <property type="match status" value="1"/>
</dbReference>
<dbReference type="PANTHER" id="PTHR45947:SF15">
    <property type="entry name" value="TEICHURONIC ACID BIOSYNTHESIS GLYCOSYLTRANSFERASE TUAC-RELATED"/>
    <property type="match status" value="1"/>
</dbReference>
<name>A0A4R2BHZ4_9BACI</name>
<accession>A0A4R2BHZ4</accession>
<comment type="caution">
    <text evidence="3">The sequence shown here is derived from an EMBL/GenBank/DDBJ whole genome shotgun (WGS) entry which is preliminary data.</text>
</comment>
<dbReference type="InterPro" id="IPR050194">
    <property type="entry name" value="Glycosyltransferase_grp1"/>
</dbReference>
<dbReference type="RefSeq" id="WP_132003139.1">
    <property type="nucleotide sequence ID" value="NZ_JABUHM010000002.1"/>
</dbReference>
<sequence>MKVLWITSAYPSDIHPGSGVFHETQVQALRKEGVDVTVICPVPKNPSVLGVLKKQYRANQEIPAFYRRNRVAVHRPAYTALPGQLRWAQPDKRIADAVLQVVEAEQLEPDVIHAHFAMPSGGAARIIAEKMGLPWLLTLHGSDVNVYPHYSGNAMRAFKQSVLAADQVLAVGENLADKTEEMTGRSSSVLPIGVDLTRFAAPLGTQQGVRETLKLPLDKKLVVFVGRLTKAKGVFELAAALESLSEDSAIVFVGDGPAKNKLKQHPEYNSRLFLAGQVENERVKDYLFASDAFALPSYTEGMPTVVIEALALKVPVICTHVGGVPDLFGKHRNLLIEPKSVSSLAERIKGVLEQNLSNPDIQQELYERVQENYNAQRNAGQLKEAYLKVVKSARVPV</sequence>
<dbReference type="Pfam" id="PF00534">
    <property type="entry name" value="Glycos_transf_1"/>
    <property type="match status" value="1"/>
</dbReference>
<evidence type="ECO:0000259" key="1">
    <source>
        <dbReference type="Pfam" id="PF00534"/>
    </source>
</evidence>
<protein>
    <submittedName>
        <fullName evidence="3">Teichuronic acid biosynthesis glycosyltransferase TuaC</fullName>
    </submittedName>
</protein>
<dbReference type="EMBL" id="SLVV01000003">
    <property type="protein sequence ID" value="TCN26671.1"/>
    <property type="molecule type" value="Genomic_DNA"/>
</dbReference>
<feature type="domain" description="Glycosyltransferase subfamily 4-like N-terminal" evidence="2">
    <location>
        <begin position="23"/>
        <end position="198"/>
    </location>
</feature>